<gene>
    <name evidence="1" type="ORF">BWK59_14985</name>
</gene>
<name>A0A246GEQ9_9FLAO</name>
<evidence type="ECO:0000313" key="1">
    <source>
        <dbReference type="EMBL" id="OWP82602.1"/>
    </source>
</evidence>
<dbReference type="RefSeq" id="WP_235819827.1">
    <property type="nucleotide sequence ID" value="NZ_MTCZ01000341.1"/>
</dbReference>
<sequence length="62" mass="6741">VPVGQLLIFKVSPNSNNSVLERGDFVVGFVEGQFVNANYLGGDPQLLISYGIEIMNSINNIE</sequence>
<accession>A0A246GEQ9</accession>
<feature type="non-terminal residue" evidence="1">
    <location>
        <position position="1"/>
    </location>
</feature>
<dbReference type="AlphaFoldDB" id="A0A246GEQ9"/>
<evidence type="ECO:0000313" key="2">
    <source>
        <dbReference type="Proteomes" id="UP000197768"/>
    </source>
</evidence>
<proteinExistence type="predicted"/>
<comment type="caution">
    <text evidence="1">The sequence shown here is derived from an EMBL/GenBank/DDBJ whole genome shotgun (WGS) entry which is preliminary data.</text>
</comment>
<protein>
    <submittedName>
        <fullName evidence="1">Uncharacterized protein</fullName>
    </submittedName>
</protein>
<organism evidence="1 2">
    <name type="scientific">Flavobacterium davisii</name>
    <dbReference type="NCBI Taxonomy" id="2906077"/>
    <lineage>
        <taxon>Bacteria</taxon>
        <taxon>Pseudomonadati</taxon>
        <taxon>Bacteroidota</taxon>
        <taxon>Flavobacteriia</taxon>
        <taxon>Flavobacteriales</taxon>
        <taxon>Flavobacteriaceae</taxon>
        <taxon>Flavobacterium</taxon>
    </lineage>
</organism>
<reference evidence="1 2" key="1">
    <citation type="journal article" date="2017" name="Infect. Genet. Evol.">
        <title>Comparative genome analysis of fish pathogen Flavobacterium columnare reveals extensive sequence diversity within the species.</title>
        <authorList>
            <person name="Kayansamruaj P."/>
            <person name="Dong H.T."/>
            <person name="Hirono I."/>
            <person name="Kondo H."/>
            <person name="Senapin S."/>
            <person name="Rodkhum C."/>
        </authorList>
    </citation>
    <scope>NUCLEOTIDE SEQUENCE [LARGE SCALE GENOMIC DNA]</scope>
    <source>
        <strain evidence="1 2">1215</strain>
    </source>
</reference>
<dbReference type="EMBL" id="MTCZ01000341">
    <property type="protein sequence ID" value="OWP82602.1"/>
    <property type="molecule type" value="Genomic_DNA"/>
</dbReference>
<dbReference type="Proteomes" id="UP000197768">
    <property type="component" value="Unassembled WGS sequence"/>
</dbReference>